<evidence type="ECO:0000313" key="2">
    <source>
        <dbReference type="EMBL" id="BCK83416.1"/>
    </source>
</evidence>
<sequence>MNGKHYIGAKALSLTKYEPAPPISKIILLLDDNNYYEAGDDTGTVIEEPCPYATQEMANTLLAALKDYEYQPVDADGAKLTPLAELGDGITVGGLYSQLAYQNIRFSTGEVMDVSAPGSTETRHEYKTEGETTRTFDRKIAETRSTITKTAEEIRLEVENEIEGLSSSISVQLDSITSTVQGLNGQVSTISQKVNNITLTVQNGTDRSYIDLSVGGVTVASQVIRFTGDVVFESSLTDGSTMISGDNILTGEVSAEYIRLGGEMAVYESLSSRADLGGYIGYVTSYDYNGSRTYGMGMIEAVSENQVVATSGGVRMTTDNGEVVVATNITLDTRNAVNVYANRFTSDVELNVTSDRNAKDDIRYDVAEKYISLFDRLNPVSFLYKGKEAKRHLGFIAQDVEDVLNEIGMPLDDFAALSVDDEGRYGLSYGEFVAVLTAKIHQLEQRLKALEG</sequence>
<dbReference type="Pfam" id="PF13884">
    <property type="entry name" value="Peptidase_S74"/>
    <property type="match status" value="1"/>
</dbReference>
<dbReference type="AlphaFoldDB" id="A0A810QCC8"/>
<dbReference type="Proteomes" id="UP000679848">
    <property type="component" value="Chromosome"/>
</dbReference>
<dbReference type="Gene3D" id="1.20.120.20">
    <property type="entry name" value="Apolipoprotein"/>
    <property type="match status" value="1"/>
</dbReference>
<keyword evidence="3" id="KW-1185">Reference proteome</keyword>
<organism evidence="2 3">
    <name type="scientific">Pusillibacter faecalis</name>
    <dbReference type="NCBI Taxonomy" id="2714358"/>
    <lineage>
        <taxon>Bacteria</taxon>
        <taxon>Bacillati</taxon>
        <taxon>Bacillota</taxon>
        <taxon>Clostridia</taxon>
        <taxon>Eubacteriales</taxon>
        <taxon>Oscillospiraceae</taxon>
        <taxon>Pusillibacter</taxon>
    </lineage>
</organism>
<dbReference type="KEGG" id="pfaa:MM59RIKEN_07350"/>
<evidence type="ECO:0000313" key="3">
    <source>
        <dbReference type="Proteomes" id="UP000679848"/>
    </source>
</evidence>
<name>A0A810QCC8_9FIRM</name>
<feature type="domain" description="Peptidase S74" evidence="1">
    <location>
        <begin position="354"/>
        <end position="452"/>
    </location>
</feature>
<proteinExistence type="predicted"/>
<dbReference type="Gene3D" id="1.10.10.10">
    <property type="entry name" value="Winged helix-like DNA-binding domain superfamily/Winged helix DNA-binding domain"/>
    <property type="match status" value="1"/>
</dbReference>
<reference evidence="2" key="1">
    <citation type="submission" date="2020-09" db="EMBL/GenBank/DDBJ databases">
        <title>New species isolated from human feces.</title>
        <authorList>
            <person name="Kitahara M."/>
            <person name="Shigeno Y."/>
            <person name="Shime M."/>
            <person name="Matsumoto Y."/>
            <person name="Nakamura S."/>
            <person name="Motooka D."/>
            <person name="Fukuoka S."/>
            <person name="Nishikawa H."/>
            <person name="Benno Y."/>
        </authorList>
    </citation>
    <scope>NUCLEOTIDE SEQUENCE</scope>
    <source>
        <strain evidence="2">MM59</strain>
    </source>
</reference>
<gene>
    <name evidence="2" type="ORF">MM59RIKEN_07350</name>
</gene>
<dbReference type="PROSITE" id="PS51688">
    <property type="entry name" value="ICA"/>
    <property type="match status" value="1"/>
</dbReference>
<protein>
    <recommendedName>
        <fullName evidence="1">Peptidase S74 domain-containing protein</fullName>
    </recommendedName>
</protein>
<evidence type="ECO:0000259" key="1">
    <source>
        <dbReference type="PROSITE" id="PS51688"/>
    </source>
</evidence>
<dbReference type="InterPro" id="IPR030392">
    <property type="entry name" value="S74_ICA"/>
</dbReference>
<dbReference type="EMBL" id="AP023420">
    <property type="protein sequence ID" value="BCK83416.1"/>
    <property type="molecule type" value="Genomic_DNA"/>
</dbReference>
<accession>A0A810QCC8</accession>
<dbReference type="InterPro" id="IPR036388">
    <property type="entry name" value="WH-like_DNA-bd_sf"/>
</dbReference>